<evidence type="ECO:0000313" key="2">
    <source>
        <dbReference type="Proteomes" id="UP001652660"/>
    </source>
</evidence>
<evidence type="ECO:0000256" key="1">
    <source>
        <dbReference type="SAM" id="MobiDB-lite"/>
    </source>
</evidence>
<dbReference type="PANTHER" id="PTHR33737:SF19">
    <property type="entry name" value="BNAA10G12980D PROTEIN"/>
    <property type="match status" value="1"/>
</dbReference>
<gene>
    <name evidence="3" type="primary">LOC113708555</name>
</gene>
<accession>A0ABM4V7R8</accession>
<dbReference type="Proteomes" id="UP001652660">
    <property type="component" value="Chromosome 1e"/>
</dbReference>
<feature type="region of interest" description="Disordered" evidence="1">
    <location>
        <begin position="19"/>
        <end position="43"/>
    </location>
</feature>
<feature type="region of interest" description="Disordered" evidence="1">
    <location>
        <begin position="192"/>
        <end position="267"/>
    </location>
</feature>
<organism evidence="2 3">
    <name type="scientific">Coffea arabica</name>
    <name type="common">Arabian coffee</name>
    <dbReference type="NCBI Taxonomy" id="13443"/>
    <lineage>
        <taxon>Eukaryota</taxon>
        <taxon>Viridiplantae</taxon>
        <taxon>Streptophyta</taxon>
        <taxon>Embryophyta</taxon>
        <taxon>Tracheophyta</taxon>
        <taxon>Spermatophyta</taxon>
        <taxon>Magnoliopsida</taxon>
        <taxon>eudicotyledons</taxon>
        <taxon>Gunneridae</taxon>
        <taxon>Pentapetalae</taxon>
        <taxon>asterids</taxon>
        <taxon>lamiids</taxon>
        <taxon>Gentianales</taxon>
        <taxon>Rubiaceae</taxon>
        <taxon>Ixoroideae</taxon>
        <taxon>Gardenieae complex</taxon>
        <taxon>Bertiereae - Coffeeae clade</taxon>
        <taxon>Coffeeae</taxon>
        <taxon>Coffea</taxon>
    </lineage>
</organism>
<feature type="compositionally biased region" description="Low complexity" evidence="1">
    <location>
        <begin position="215"/>
        <end position="229"/>
    </location>
</feature>
<feature type="region of interest" description="Disordered" evidence="1">
    <location>
        <begin position="1371"/>
        <end position="1396"/>
    </location>
</feature>
<keyword evidence="2" id="KW-1185">Reference proteome</keyword>
<protein>
    <submittedName>
        <fullName evidence="3">Uncharacterized protein isoform X1</fullName>
    </submittedName>
</protein>
<name>A0ABM4V7R8_COFAR</name>
<reference evidence="3" key="2">
    <citation type="submission" date="2025-08" db="UniProtKB">
        <authorList>
            <consortium name="RefSeq"/>
        </authorList>
    </citation>
    <scope>IDENTIFICATION</scope>
    <source>
        <tissue evidence="3">Leaves</tissue>
    </source>
</reference>
<proteinExistence type="predicted"/>
<reference evidence="2" key="1">
    <citation type="journal article" date="2025" name="Foods">
        <title>Unveiling the Microbial Signatures of Arabica Coffee Cherries: Insights into Ripeness Specific Diversity, Functional Traits, and Implications for Quality and Safety.</title>
        <authorList>
            <consortium name="RefSeq"/>
            <person name="Tenea G.N."/>
            <person name="Cifuentes V."/>
            <person name="Reyes P."/>
            <person name="Cevallos-Vallejos M."/>
        </authorList>
    </citation>
    <scope>NUCLEOTIDE SEQUENCE [LARGE SCALE GENOMIC DNA]</scope>
</reference>
<dbReference type="InterPro" id="IPR045882">
    <property type="entry name" value="GPT1/2"/>
</dbReference>
<dbReference type="PANTHER" id="PTHR33737">
    <property type="entry name" value="OS05G0121800 PROTEIN"/>
    <property type="match status" value="1"/>
</dbReference>
<dbReference type="GeneID" id="113708555"/>
<evidence type="ECO:0000313" key="3">
    <source>
        <dbReference type="RefSeq" id="XP_071915575.1"/>
    </source>
</evidence>
<sequence>MEWESKQLGLLPEDGSLIQQQTPHSHKSPYHQPRISPATAKGINVRNDPASVKLNSLSHQDMTNKENITTNKLEGPKLSMEPMQMKKKKKGGGYNLRKSLAWNQAFFTEDGVLDPIELSMITGTLGNSSREALCAITEEATTSLSNDIQFNRDSANPCTPEKNLFKASPAACSGKDRGTVCLSLKHTSPAHIHQASTSVASHKVLSTHGARKTAARASSSPRSLPLSTSMKRPANINAQKAVSKESKLPKFPVSKPGHPSIPATNKRTIGGATSLKQNQMLQPVVNTQRNTELKSYSKSVKNTQSRAKAVSEELLNKSSASHAKRNKVNPRISLHASTQLCPIQVNKVHSSGSKLILDDVPSVITVDSSDCQDVTTQLAVRLPSSNVITGTTLQHTQSQSTKPSGLRMPSPSLGFFGQSKFPASSCFSHRIVDPSHRRGKLGDWRPPQLPAKIPGVVDGKMLTSRVSRSRFNLSAVSIDAITPDVGKDAMMDGKKIPHEPNHCELESDKNRLLSITDTNGKFENHVKDESITAVDKDGEAEMKENINLLKIPSCRSMTEVDNAKSCTLGHRASTESAGNYFEHSLFYQPEEFAIGVTGTRSMNTNSCEDENSGSSTVNDVINGGVMNSASVRCMQNLDQSSSLQSDRLETSNFEELLVPDEDKPSMLVEGNHKKMVGDSWICGTEKIDNQTVEDLELTNSRLENLEFSSEHIYASLSKDSFVRNEMAQNRQNLKQSLEVIELKDTSAMLLQTQTACPEFEQISKSIHGLASADCILLEKDIGSEKYQVAVNEMFPIDEKGAIEMDNSGVEIAETFGGMEGEGFDTNQIISHDFLSEPNEMAENTQSLKQSLEVVELKDTSATLLQTQTACPEVEQISKCIHGLTSADCMLLEKGIGSEKYQVAVNEMFPIDEKGAIEMDNSGVEIAETFGGKEDEGFDTNQMIRHDFLSEPTLVSFEVAPLVPNHDSALDTSVTHVILSDRATSFDMHRCSSEASEFLVGEVHKSFHGDKVKNSEVNERNLVIVEPVCQSLFSGPHLESHVADNNHTSLYSESKVCHDDQKSDTQTIAGTDSTFDGYPGIEIAMQTREATIEATSGDNISQTGNDPEFFADSSVPTKCCIDHISVVGDHSATDANCTEESEQLLLSNCFTLVEEVSGLKNMLFPRDSSYEETTESAKSKESNVLGSGDAIVVEFEHCESEFRSYKELTDAPLRACDRGNHKFNGDLSIEETKPSCTEIEPSSEKCELSSGSQTRHYIELGGGLTSPRSVNQSIGVIDSALTDEIKPEVCQDMDSLVKDTKCDLKTSLCQEQDGNSTAAIGSNKAVSNSDKTNLIIFPPRNAVPFSDEWLAAVEAAGESSLQEILTVKSGAVQNSPPDKCLPEPSPWSPVKKKSNAIGPYDCTKFTNNLSSDPQ</sequence>
<dbReference type="RefSeq" id="XP_071915575.1">
    <property type="nucleotide sequence ID" value="XM_072059474.1"/>
</dbReference>